<dbReference type="PANTHER" id="PTHR43581:SF2">
    <property type="entry name" value="EXCINUCLEASE ATPASE SUBUNIT"/>
    <property type="match status" value="1"/>
</dbReference>
<name>E5F8Y2_KLEPN</name>
<organism evidence="2">
    <name type="scientific">Klebsiella pneumoniae subsp. pneumoniae</name>
    <dbReference type="NCBI Taxonomy" id="72407"/>
    <lineage>
        <taxon>Bacteria</taxon>
        <taxon>Pseudomonadati</taxon>
        <taxon>Pseudomonadota</taxon>
        <taxon>Gammaproteobacteria</taxon>
        <taxon>Enterobacterales</taxon>
        <taxon>Enterobacteriaceae</taxon>
        <taxon>Klebsiella/Raoultella group</taxon>
        <taxon>Klebsiella</taxon>
        <taxon>Klebsiella pneumoniae complex</taxon>
    </lineage>
</organism>
<dbReference type="EMBL" id="HM236456">
    <property type="protein sequence ID" value="ADR67044.1"/>
    <property type="molecule type" value="Genomic_DNA"/>
</dbReference>
<protein>
    <recommendedName>
        <fullName evidence="1">Endonuclease GajA/Old nuclease/RecF-like AAA domain-containing protein</fullName>
    </recommendedName>
</protein>
<reference evidence="2" key="1">
    <citation type="journal article" date="2011" name="J. Microbiol. Methods">
        <title>Expansion of the known Klebsiella pneumoniae species gene pool by characterization of novel alien DNA islands integrated into tmRNA gene sites.</title>
        <authorList>
            <person name="Zhang J."/>
            <person name="van Aartsen J.J."/>
            <person name="Jiang X."/>
            <person name="Shao Y."/>
            <person name="Tai C."/>
            <person name="He X."/>
            <person name="Tan Z."/>
            <person name="Deng Z."/>
            <person name="Jia S."/>
            <person name="Rajakumar K."/>
            <person name="Ou H.Y."/>
        </authorList>
    </citation>
    <scope>NUCLEOTIDE SEQUENCE</scope>
</reference>
<dbReference type="Pfam" id="PF13175">
    <property type="entry name" value="AAA_15"/>
    <property type="match status" value="1"/>
</dbReference>
<feature type="domain" description="Endonuclease GajA/Old nuclease/RecF-like AAA" evidence="1">
    <location>
        <begin position="35"/>
        <end position="127"/>
    </location>
</feature>
<evidence type="ECO:0000313" key="2">
    <source>
        <dbReference type="EMBL" id="ADR67044.1"/>
    </source>
</evidence>
<proteinExistence type="predicted"/>
<dbReference type="PANTHER" id="PTHR43581">
    <property type="entry name" value="ATP/GTP PHOSPHATASE"/>
    <property type="match status" value="1"/>
</dbReference>
<evidence type="ECO:0000259" key="1">
    <source>
        <dbReference type="Pfam" id="PF13175"/>
    </source>
</evidence>
<accession>E5F8Y2</accession>
<sequence length="150" mass="17113">MHDPQEIRFRTRIQTAELLDHGTAVQYSMQKDSLEELLPEYSIGLGYQNLQSLSYQLVSFKAARLNPEKGTPAPVHLVMIEEPEAHLHVQVQRIFSGKAHKLISPNGSDESGLKSQLIISTHSSHLAHAENFDRLRYVNRHGFNRHLRVI</sequence>
<dbReference type="InterPro" id="IPR051396">
    <property type="entry name" value="Bact_Antivir_Def_Nuclease"/>
</dbReference>
<dbReference type="InterPro" id="IPR041685">
    <property type="entry name" value="AAA_GajA/Old/RecF-like"/>
</dbReference>
<dbReference type="AlphaFoldDB" id="E5F8Y2"/>